<sequence>MTPPFRLGQFITARLLGSLGDQFLLFVVPLSIFKSTGSVKYSGLAFLIEWLPRIIFFPLAGFFVDRINPKHLLSGVDGGRALVLLLAMAAILSGASTFIVLSLMMALLSIAYILNFVGGEALLPRNLDPSAIPKANSLLQGVDQITQIGGPALAAIVVIWGGLDTILLAGAALFAASSLLQSILRCKALPVQGSFSLNELLQSNRIALKLLMDNKVLFHLSALTWVVNLVYGAALVVSASVVLKAFSLPESYFGVLQTSAAIASIGTLTVAPYLARKLGISALGAISFCAMILAGLVLASASNYAIYLIGYAALMAFDGAFSVYIRTVRSQIIPKDHLGKTTGLIGLMNMCSIPMSATMVTLLSSRFSPFGIFGMIFAIASVLGFALVIFGRTWFGYRTWLPTIPAAGKAG</sequence>
<proteinExistence type="predicted"/>
<evidence type="ECO:0000313" key="9">
    <source>
        <dbReference type="Proteomes" id="UP000019146"/>
    </source>
</evidence>
<feature type="transmembrane region" description="Helical" evidence="7">
    <location>
        <begin position="216"/>
        <end position="239"/>
    </location>
</feature>
<dbReference type="Gene3D" id="1.20.1250.20">
    <property type="entry name" value="MFS general substrate transporter like domains"/>
    <property type="match status" value="1"/>
</dbReference>
<dbReference type="GO" id="GO:0005886">
    <property type="term" value="C:plasma membrane"/>
    <property type="evidence" value="ECO:0007669"/>
    <property type="project" value="UniProtKB-SubCell"/>
</dbReference>
<dbReference type="RefSeq" id="WP_035990296.1">
    <property type="nucleotide sequence ID" value="NZ_CP012746.1"/>
</dbReference>
<dbReference type="GeneID" id="69969858"/>
<dbReference type="SUPFAM" id="SSF103473">
    <property type="entry name" value="MFS general substrate transporter"/>
    <property type="match status" value="1"/>
</dbReference>
<evidence type="ECO:0000256" key="6">
    <source>
        <dbReference type="ARBA" id="ARBA00023136"/>
    </source>
</evidence>
<keyword evidence="3" id="KW-1003">Cell membrane</keyword>
<dbReference type="KEGG" id="bcai:K788_0005644"/>
<dbReference type="Proteomes" id="UP000019146">
    <property type="component" value="Chromosome 1"/>
</dbReference>
<gene>
    <name evidence="8" type="ORF">K788_0005644</name>
</gene>
<dbReference type="EMBL" id="CP012746">
    <property type="protein sequence ID" value="ALL65843.1"/>
    <property type="molecule type" value="Genomic_DNA"/>
</dbReference>
<evidence type="ECO:0000256" key="5">
    <source>
        <dbReference type="ARBA" id="ARBA00022989"/>
    </source>
</evidence>
<organism evidence="8 9">
    <name type="scientific">Paraburkholderia caribensis MBA4</name>
    <dbReference type="NCBI Taxonomy" id="1323664"/>
    <lineage>
        <taxon>Bacteria</taxon>
        <taxon>Pseudomonadati</taxon>
        <taxon>Pseudomonadota</taxon>
        <taxon>Betaproteobacteria</taxon>
        <taxon>Burkholderiales</taxon>
        <taxon>Burkholderiaceae</taxon>
        <taxon>Paraburkholderia</taxon>
    </lineage>
</organism>
<evidence type="ECO:0000256" key="3">
    <source>
        <dbReference type="ARBA" id="ARBA00022475"/>
    </source>
</evidence>
<feature type="transmembrane region" description="Helical" evidence="7">
    <location>
        <begin position="12"/>
        <end position="32"/>
    </location>
</feature>
<evidence type="ECO:0000256" key="1">
    <source>
        <dbReference type="ARBA" id="ARBA00004651"/>
    </source>
</evidence>
<comment type="subcellular location">
    <subcellularLocation>
        <location evidence="1">Cell membrane</location>
        <topology evidence="1">Multi-pass membrane protein</topology>
    </subcellularLocation>
</comment>
<feature type="transmembrane region" description="Helical" evidence="7">
    <location>
        <begin position="278"/>
        <end position="298"/>
    </location>
</feature>
<protein>
    <submittedName>
        <fullName evidence="8">Major Facilitator Superfamily</fullName>
    </submittedName>
</protein>
<dbReference type="CDD" id="cd06173">
    <property type="entry name" value="MFS_MefA_like"/>
    <property type="match status" value="1"/>
</dbReference>
<keyword evidence="6 7" id="KW-0472">Membrane</keyword>
<accession>A0A0P0RBV9</accession>
<keyword evidence="2" id="KW-0813">Transport</keyword>
<feature type="transmembrane region" description="Helical" evidence="7">
    <location>
        <begin position="44"/>
        <end position="64"/>
    </location>
</feature>
<reference evidence="8 9" key="1">
    <citation type="journal article" date="2014" name="Genome Announc.">
        <title>Draft Genome Sequence of the Haloacid-Degrading Burkholderia caribensis Strain MBA4.</title>
        <authorList>
            <person name="Pan Y."/>
            <person name="Kong K.F."/>
            <person name="Tsang J.S."/>
        </authorList>
    </citation>
    <scope>NUCLEOTIDE SEQUENCE [LARGE SCALE GENOMIC DNA]</scope>
    <source>
        <strain evidence="8 9">MBA4</strain>
    </source>
</reference>
<evidence type="ECO:0000256" key="4">
    <source>
        <dbReference type="ARBA" id="ARBA00022692"/>
    </source>
</evidence>
<evidence type="ECO:0000313" key="8">
    <source>
        <dbReference type="EMBL" id="ALL65843.1"/>
    </source>
</evidence>
<evidence type="ECO:0000256" key="7">
    <source>
        <dbReference type="SAM" id="Phobius"/>
    </source>
</evidence>
<feature type="transmembrane region" description="Helical" evidence="7">
    <location>
        <begin position="84"/>
        <end position="114"/>
    </location>
</feature>
<evidence type="ECO:0000256" key="2">
    <source>
        <dbReference type="ARBA" id="ARBA00022448"/>
    </source>
</evidence>
<keyword evidence="4 7" id="KW-0812">Transmembrane</keyword>
<dbReference type="AlphaFoldDB" id="A0A0P0RBV9"/>
<feature type="transmembrane region" description="Helical" evidence="7">
    <location>
        <begin position="304"/>
        <end position="324"/>
    </location>
</feature>
<dbReference type="InterPro" id="IPR036259">
    <property type="entry name" value="MFS_trans_sf"/>
</dbReference>
<keyword evidence="5 7" id="KW-1133">Transmembrane helix</keyword>
<dbReference type="PANTHER" id="PTHR23513:SF9">
    <property type="entry name" value="ENTEROBACTIN EXPORTER ENTS"/>
    <property type="match status" value="1"/>
</dbReference>
<dbReference type="GO" id="GO:0022857">
    <property type="term" value="F:transmembrane transporter activity"/>
    <property type="evidence" value="ECO:0007669"/>
    <property type="project" value="InterPro"/>
</dbReference>
<feature type="transmembrane region" description="Helical" evidence="7">
    <location>
        <begin position="152"/>
        <end position="175"/>
    </location>
</feature>
<name>A0A0P0RBV9_9BURK</name>
<feature type="transmembrane region" description="Helical" evidence="7">
    <location>
        <begin position="344"/>
        <end position="364"/>
    </location>
</feature>
<dbReference type="PANTHER" id="PTHR23513">
    <property type="entry name" value="INTEGRAL MEMBRANE EFFLUX PROTEIN-RELATED"/>
    <property type="match status" value="1"/>
</dbReference>
<feature type="transmembrane region" description="Helical" evidence="7">
    <location>
        <begin position="251"/>
        <end position="271"/>
    </location>
</feature>
<feature type="transmembrane region" description="Helical" evidence="7">
    <location>
        <begin position="370"/>
        <end position="390"/>
    </location>
</feature>
<dbReference type="Pfam" id="PF07690">
    <property type="entry name" value="MFS_1"/>
    <property type="match status" value="1"/>
</dbReference>
<dbReference type="InterPro" id="IPR011701">
    <property type="entry name" value="MFS"/>
</dbReference>